<name>A0ABX7R5W5_9GAMM</name>
<dbReference type="RefSeq" id="WP_200606684.1">
    <property type="nucleotide sequence ID" value="NZ_CP071517.1"/>
</dbReference>
<evidence type="ECO:0000313" key="1">
    <source>
        <dbReference type="EMBL" id="QSX73505.1"/>
    </source>
</evidence>
<dbReference type="EMBL" id="CP071517">
    <property type="protein sequence ID" value="QSX73505.1"/>
    <property type="molecule type" value="Genomic_DNA"/>
</dbReference>
<evidence type="ECO:0000313" key="2">
    <source>
        <dbReference type="Proteomes" id="UP000663400"/>
    </source>
</evidence>
<dbReference type="Proteomes" id="UP000663400">
    <property type="component" value="Chromosome"/>
</dbReference>
<accession>A0ABX7R5W5</accession>
<organism evidence="1 2">
    <name type="scientific">Lysobacter arenosi</name>
    <dbReference type="NCBI Taxonomy" id="2795387"/>
    <lineage>
        <taxon>Bacteria</taxon>
        <taxon>Pseudomonadati</taxon>
        <taxon>Pseudomonadota</taxon>
        <taxon>Gammaproteobacteria</taxon>
        <taxon>Lysobacterales</taxon>
        <taxon>Lysobacteraceae</taxon>
        <taxon>Lysobacter</taxon>
    </lineage>
</organism>
<keyword evidence="2" id="KW-1185">Reference proteome</keyword>
<sequence length="182" mass="19906">MCHYVTAVLPKHADHDHLDGIARKHGRQFRRLSNPSIEAQIEPDEQYFITTVGHCDCGTPLGALAQGSTGAPDWLVLEQRLLKRGWSKAKVARSIAQKQDDFLTAAASSASTNLKEVASWLDFIGAVLGSGRTSHLGLLLHMYSGSIESRIELAGREVVRASGLTADVLGNMKEDVLYVFRH</sequence>
<proteinExistence type="predicted"/>
<protein>
    <submittedName>
        <fullName evidence="1">Uncharacterized protein</fullName>
    </submittedName>
</protein>
<gene>
    <name evidence="1" type="ORF">HIV01_009530</name>
</gene>
<reference evidence="1 2" key="1">
    <citation type="submission" date="2021-02" db="EMBL/GenBank/DDBJ databases">
        <title>Lysobacter arenosi sp. nov., isolated from soil of gangwondo yeongwol, south Korea.</title>
        <authorList>
            <person name="Kim K.R."/>
            <person name="Kim K.H."/>
            <person name="Jeon C.O."/>
        </authorList>
    </citation>
    <scope>NUCLEOTIDE SEQUENCE [LARGE SCALE GENOMIC DNA]</scope>
    <source>
        <strain evidence="1 2">R7</strain>
    </source>
</reference>